<dbReference type="STRING" id="75906.THERU_04015"/>
<dbReference type="InterPro" id="IPR029063">
    <property type="entry name" value="SAM-dependent_MTases_sf"/>
</dbReference>
<keyword evidence="1" id="KW-0489">Methyltransferase</keyword>
<dbReference type="HOGENOM" id="CLU_070011_1_0_0"/>
<keyword evidence="2" id="KW-1185">Reference proteome</keyword>
<dbReference type="KEGG" id="trd:THERU_04015"/>
<dbReference type="GO" id="GO:0032259">
    <property type="term" value="P:methylation"/>
    <property type="evidence" value="ECO:0007669"/>
    <property type="project" value="UniProtKB-KW"/>
</dbReference>
<protein>
    <submittedName>
        <fullName evidence="1">Methyltransferase</fullName>
    </submittedName>
</protein>
<proteinExistence type="predicted"/>
<dbReference type="PANTHER" id="PTHR40036">
    <property type="entry name" value="MACROCIN O-METHYLTRANSFERASE"/>
    <property type="match status" value="1"/>
</dbReference>
<dbReference type="EMBL" id="CP007028">
    <property type="protein sequence ID" value="AHE95984.1"/>
    <property type="molecule type" value="Genomic_DNA"/>
</dbReference>
<organism evidence="2">
    <name type="scientific">Thermocrinis ruber</name>
    <dbReference type="NCBI Taxonomy" id="75906"/>
    <lineage>
        <taxon>Bacteria</taxon>
        <taxon>Pseudomonadati</taxon>
        <taxon>Aquificota</taxon>
        <taxon>Aquificia</taxon>
        <taxon>Aquificales</taxon>
        <taxon>Aquificaceae</taxon>
        <taxon>Thermocrinis</taxon>
    </lineage>
</organism>
<dbReference type="GO" id="GO:0008168">
    <property type="term" value="F:methyltransferase activity"/>
    <property type="evidence" value="ECO:0007669"/>
    <property type="project" value="UniProtKB-KW"/>
</dbReference>
<name>W0DBS9_9AQUI</name>
<dbReference type="InterPro" id="IPR008884">
    <property type="entry name" value="TylF_MeTrfase"/>
</dbReference>
<dbReference type="AlphaFoldDB" id="W0DBS9"/>
<accession>W0DBS9</accession>
<dbReference type="eggNOG" id="COG4122">
    <property type="taxonomic scope" value="Bacteria"/>
</dbReference>
<evidence type="ECO:0000313" key="2">
    <source>
        <dbReference type="Proteomes" id="UP000018914"/>
    </source>
</evidence>
<evidence type="ECO:0000313" key="1">
    <source>
        <dbReference type="EMBL" id="AHE95984.1"/>
    </source>
</evidence>
<reference evidence="1 2" key="1">
    <citation type="submission" date="2013-12" db="EMBL/GenBank/DDBJ databases">
        <authorList>
            <consortium name="DOE Joint Genome Institute"/>
            <person name="Eisen J."/>
            <person name="Huntemann M."/>
            <person name="Han J."/>
            <person name="Chen A."/>
            <person name="Kyrpides N."/>
            <person name="Mavromatis K."/>
            <person name="Markowitz V."/>
            <person name="Palaniappan K."/>
            <person name="Ivanova N."/>
            <person name="Schaumberg A."/>
            <person name="Pati A."/>
            <person name="Liolios K."/>
            <person name="Nordberg H.P."/>
            <person name="Cantor M.N."/>
            <person name="Hua S.X."/>
            <person name="Woyke T."/>
        </authorList>
    </citation>
    <scope>NUCLEOTIDE SEQUENCE [LARGE SCALE GENOMIC DNA]</scope>
    <source>
        <strain evidence="1 2">DSM 23557</strain>
    </source>
</reference>
<dbReference type="Proteomes" id="UP000018914">
    <property type="component" value="Chromosome"/>
</dbReference>
<dbReference type="SUPFAM" id="SSF53335">
    <property type="entry name" value="S-adenosyl-L-methionine-dependent methyltransferases"/>
    <property type="match status" value="1"/>
</dbReference>
<keyword evidence="1" id="KW-0808">Transferase</keyword>
<sequence>MDGDYIEFGVYKGASAFIMSVFVEMHKLNKHIHLVDSFEGLSEPDPKIDGTYWKPGDLKTSFVSPALSKYDFVKVYKGWIPDVFKHLPSDLKISFAHIDVDLYEPTKESLIYTLDRLSHGGIILFDDYYFETCPGAKKAVDETLGEENVIILPTGQAFFIKC</sequence>
<dbReference type="Pfam" id="PF05711">
    <property type="entry name" value="TylF"/>
    <property type="match status" value="1"/>
</dbReference>
<dbReference type="Gene3D" id="3.40.50.150">
    <property type="entry name" value="Vaccinia Virus protein VP39"/>
    <property type="match status" value="1"/>
</dbReference>
<gene>
    <name evidence="1" type="ORF">THERU_04015</name>
</gene>
<dbReference type="PANTHER" id="PTHR40036:SF1">
    <property type="entry name" value="MACROCIN O-METHYLTRANSFERASE"/>
    <property type="match status" value="1"/>
</dbReference>